<dbReference type="InterPro" id="IPR027417">
    <property type="entry name" value="P-loop_NTPase"/>
</dbReference>
<protein>
    <submittedName>
        <fullName evidence="8">ABC transporter ATP-binding protein</fullName>
    </submittedName>
</protein>
<dbReference type="EMBL" id="LJQP01000010">
    <property type="protein sequence ID" value="KPX77821.1"/>
    <property type="molecule type" value="Genomic_DNA"/>
</dbReference>
<keyword evidence="8" id="KW-0067">ATP-binding</keyword>
<accession>A0A0P9V1Q2</accession>
<evidence type="ECO:0000256" key="4">
    <source>
        <dbReference type="ARBA" id="ARBA00022475"/>
    </source>
</evidence>
<evidence type="ECO:0000256" key="7">
    <source>
        <dbReference type="ARBA" id="ARBA00023136"/>
    </source>
</evidence>
<name>A0A0P9V1Q2_PSEAV</name>
<dbReference type="GO" id="GO:0016020">
    <property type="term" value="C:membrane"/>
    <property type="evidence" value="ECO:0007669"/>
    <property type="project" value="UniProtKB-SubCell"/>
</dbReference>
<evidence type="ECO:0000256" key="2">
    <source>
        <dbReference type="ARBA" id="ARBA00005417"/>
    </source>
</evidence>
<organism evidence="8 9">
    <name type="scientific">Pseudomonas amygdali pv. lachrymans</name>
    <name type="common">Pseudomonas syringae pv. lachrymans</name>
    <dbReference type="NCBI Taxonomy" id="53707"/>
    <lineage>
        <taxon>Bacteria</taxon>
        <taxon>Pseudomonadati</taxon>
        <taxon>Pseudomonadota</taxon>
        <taxon>Gammaproteobacteria</taxon>
        <taxon>Pseudomonadales</taxon>
        <taxon>Pseudomonadaceae</taxon>
        <taxon>Pseudomonas</taxon>
        <taxon>Pseudomonas amygdali</taxon>
    </lineage>
</organism>
<evidence type="ECO:0000256" key="6">
    <source>
        <dbReference type="ARBA" id="ARBA00022967"/>
    </source>
</evidence>
<keyword evidence="7" id="KW-0472">Membrane</keyword>
<comment type="subcellular location">
    <subcellularLocation>
        <location evidence="1">Membrane</location>
    </subcellularLocation>
</comment>
<dbReference type="GO" id="GO:0005524">
    <property type="term" value="F:ATP binding"/>
    <property type="evidence" value="ECO:0007669"/>
    <property type="project" value="UniProtKB-KW"/>
</dbReference>
<dbReference type="Proteomes" id="UP000050265">
    <property type="component" value="Unassembled WGS sequence"/>
</dbReference>
<evidence type="ECO:0000256" key="3">
    <source>
        <dbReference type="ARBA" id="ARBA00022448"/>
    </source>
</evidence>
<evidence type="ECO:0000313" key="9">
    <source>
        <dbReference type="Proteomes" id="UP000050265"/>
    </source>
</evidence>
<comment type="similarity">
    <text evidence="2">Belongs to the ABC transporter superfamily.</text>
</comment>
<dbReference type="PANTHER" id="PTHR43297:SF14">
    <property type="entry name" value="ATPASE AAA-TYPE CORE DOMAIN-CONTAINING PROTEIN"/>
    <property type="match status" value="1"/>
</dbReference>
<keyword evidence="6" id="KW-1278">Translocase</keyword>
<dbReference type="PANTHER" id="PTHR43297">
    <property type="entry name" value="OLIGOPEPTIDE TRANSPORT ATP-BINDING PROTEIN APPD"/>
    <property type="match status" value="1"/>
</dbReference>
<keyword evidence="5" id="KW-0997">Cell inner membrane</keyword>
<dbReference type="InterPro" id="IPR050388">
    <property type="entry name" value="ABC_Ni/Peptide_Import"/>
</dbReference>
<keyword evidence="3" id="KW-0813">Transport</keyword>
<gene>
    <name evidence="8" type="ORF">ALO35_04541</name>
</gene>
<evidence type="ECO:0000256" key="1">
    <source>
        <dbReference type="ARBA" id="ARBA00004370"/>
    </source>
</evidence>
<comment type="caution">
    <text evidence="8">The sequence shown here is derived from an EMBL/GenBank/DDBJ whole genome shotgun (WGS) entry which is preliminary data.</text>
</comment>
<keyword evidence="4" id="KW-1003">Cell membrane</keyword>
<feature type="non-terminal residue" evidence="8">
    <location>
        <position position="61"/>
    </location>
</feature>
<reference evidence="8 9" key="1">
    <citation type="submission" date="2015-09" db="EMBL/GenBank/DDBJ databases">
        <title>Genome announcement of multiple Pseudomonas syringae strains.</title>
        <authorList>
            <person name="Thakur S."/>
            <person name="Wang P.W."/>
            <person name="Gong Y."/>
            <person name="Weir B.S."/>
            <person name="Guttman D.S."/>
        </authorList>
    </citation>
    <scope>NUCLEOTIDE SEQUENCE [LARGE SCALE GENOMIC DNA]</scope>
    <source>
        <strain evidence="8 9">ICMP3507</strain>
    </source>
</reference>
<dbReference type="AlphaFoldDB" id="A0A0P9V1Q2"/>
<dbReference type="Gene3D" id="3.40.50.300">
    <property type="entry name" value="P-loop containing nucleotide triphosphate hydrolases"/>
    <property type="match status" value="1"/>
</dbReference>
<proteinExistence type="inferred from homology"/>
<keyword evidence="8" id="KW-0547">Nucleotide-binding</keyword>
<evidence type="ECO:0000256" key="5">
    <source>
        <dbReference type="ARBA" id="ARBA00022519"/>
    </source>
</evidence>
<sequence length="61" mass="6759">MGLVPQDPMVGLNPTLRIGRQIAEALIQAHGRRYPAVDADVLELLQQVGLDKPVLRARQYP</sequence>
<evidence type="ECO:0000313" key="8">
    <source>
        <dbReference type="EMBL" id="KPX77821.1"/>
    </source>
</evidence>